<dbReference type="PANTHER" id="PTHR37422:SF13">
    <property type="entry name" value="LIPOPOLYSACCHARIDE BIOSYNTHESIS PROTEIN PA4999-RELATED"/>
    <property type="match status" value="1"/>
</dbReference>
<dbReference type="PANTHER" id="PTHR37422">
    <property type="entry name" value="TEICHURONIC ACID BIOSYNTHESIS PROTEIN TUAE"/>
    <property type="match status" value="1"/>
</dbReference>
<feature type="transmembrane region" description="Helical" evidence="3">
    <location>
        <begin position="279"/>
        <end position="297"/>
    </location>
</feature>
<feature type="compositionally biased region" description="Basic and acidic residues" evidence="2">
    <location>
        <begin position="779"/>
        <end position="790"/>
    </location>
</feature>
<feature type="transmembrane region" description="Helical" evidence="3">
    <location>
        <begin position="250"/>
        <end position="270"/>
    </location>
</feature>
<feature type="transmembrane region" description="Helical" evidence="3">
    <location>
        <begin position="23"/>
        <end position="44"/>
    </location>
</feature>
<dbReference type="PROSITE" id="PS50293">
    <property type="entry name" value="TPR_REGION"/>
    <property type="match status" value="1"/>
</dbReference>
<keyword evidence="3" id="KW-0812">Transmembrane</keyword>
<feature type="transmembrane region" description="Helical" evidence="3">
    <location>
        <begin position="363"/>
        <end position="386"/>
    </location>
</feature>
<dbReference type="EMBL" id="JABTTY010000001">
    <property type="protein sequence ID" value="MBE7525260.1"/>
    <property type="molecule type" value="Genomic_DNA"/>
</dbReference>
<evidence type="ECO:0000256" key="3">
    <source>
        <dbReference type="SAM" id="Phobius"/>
    </source>
</evidence>
<keyword evidence="3" id="KW-1133">Transmembrane helix</keyword>
<evidence type="ECO:0000313" key="4">
    <source>
        <dbReference type="EMBL" id="MBE7525260.1"/>
    </source>
</evidence>
<proteinExistence type="predicted"/>
<feature type="transmembrane region" description="Helical" evidence="3">
    <location>
        <begin position="431"/>
        <end position="447"/>
    </location>
</feature>
<dbReference type="PROSITE" id="PS50005">
    <property type="entry name" value="TPR"/>
    <property type="match status" value="2"/>
</dbReference>
<feature type="transmembrane region" description="Helical" evidence="3">
    <location>
        <begin position="225"/>
        <end position="244"/>
    </location>
</feature>
<feature type="transmembrane region" description="Helical" evidence="3">
    <location>
        <begin position="87"/>
        <end position="106"/>
    </location>
</feature>
<name>A0A928TVP4_UNCKA</name>
<keyword evidence="1" id="KW-0802">TPR repeat</keyword>
<feature type="transmembrane region" description="Helical" evidence="3">
    <location>
        <begin position="118"/>
        <end position="137"/>
    </location>
</feature>
<dbReference type="SMART" id="SM00028">
    <property type="entry name" value="TPR"/>
    <property type="match status" value="4"/>
</dbReference>
<keyword evidence="3" id="KW-0472">Membrane</keyword>
<protein>
    <submittedName>
        <fullName evidence="4">Tetratricopeptide repeat protein</fullName>
    </submittedName>
</protein>
<feature type="region of interest" description="Disordered" evidence="2">
    <location>
        <begin position="774"/>
        <end position="818"/>
    </location>
</feature>
<dbReference type="InterPro" id="IPR019734">
    <property type="entry name" value="TPR_rpt"/>
</dbReference>
<dbReference type="InterPro" id="IPR011990">
    <property type="entry name" value="TPR-like_helical_dom_sf"/>
</dbReference>
<dbReference type="Pfam" id="PF13432">
    <property type="entry name" value="TPR_16"/>
    <property type="match status" value="1"/>
</dbReference>
<evidence type="ECO:0000313" key="5">
    <source>
        <dbReference type="Proteomes" id="UP000710385"/>
    </source>
</evidence>
<feature type="transmembrane region" description="Helical" evidence="3">
    <location>
        <begin position="194"/>
        <end position="213"/>
    </location>
</feature>
<dbReference type="Gene3D" id="1.25.40.10">
    <property type="entry name" value="Tetratricopeptide repeat domain"/>
    <property type="match status" value="2"/>
</dbReference>
<feature type="repeat" description="TPR" evidence="1">
    <location>
        <begin position="672"/>
        <end position="705"/>
    </location>
</feature>
<dbReference type="InterPro" id="IPR051533">
    <property type="entry name" value="WaaL-like"/>
</dbReference>
<accession>A0A928TVP4</accession>
<dbReference type="Proteomes" id="UP000710385">
    <property type="component" value="Unassembled WGS sequence"/>
</dbReference>
<organism evidence="4 5">
    <name type="scientific">candidate division WWE3 bacterium</name>
    <dbReference type="NCBI Taxonomy" id="2053526"/>
    <lineage>
        <taxon>Bacteria</taxon>
        <taxon>Katanobacteria</taxon>
    </lineage>
</organism>
<sequence>MPDGTLSQGALAMLKRSSSLPGILGKIIDGSVILVAVLTPLWFLPVTLDVIELNKQTLLVMLTMIAVIAWVAKALLERSFSLARSWLHLVVLFFLIGYKLISFFSVDWYLSFVGNVGQMQWAFATIAALVLLYFVLVNRFQTAGNVYDLVLWFLLGSGLAGLYGLLQMAGIHLFGSSGVTASNAFNTLGTANALAVYMVVPTVIAASLTVLGCRERTCVLARGNWVSSFWQGVIWATLILGLLVSVVVDFWVVWAGLLFGMVLVVVIPFLRTRRFGQPVMLAVPTVLAVVAVLLLLFRTPLNLNVPSEVSPSAMHSWNIARQVLRDQPLFGSGPGTWIYDYAKYRSVSVNVSQFWTIRFERGLSAFLTMLATLGLVGTTLWLLLVISAIAKSAHHLVTERNDDAWQAYLTVFVGWATTVFLAFFYNYNVAHHVAFWFLLGLLGILVTRERWTWDSRHGWVTSVLSVAFIVLAVGAISVTWLAGQRLVADAKYSQAVRAFQRGDAIEDSIGSLESAVSLNKLNDVYYRNLSQALLVKVARDMQQEPTEELAKQVNAHVAKAVEAAKQATEISPANVDNWSNLAIVYQAIASFTRGADEFAIRHYSDALEREPNNPVFMNEIGKLYVLRSDAYRTLLNSPEQAARDEAEANIKSELDKAAEWFNNAITTKPDYAAAHFNLGLVYERQGNLKDSIRKLEEVLGVNPQDIGVAFQLAILYYRDGNSDASRQLFEQIVQAEPNYANARWFLSSVYEEQGLYDLAIEQVKEVKKTNADNPAVDQRLADLEQKRAEGVKPTPQPLLNPLEQNIQGPEEQNPVQAP</sequence>
<gene>
    <name evidence="4" type="ORF">HS096_02630</name>
</gene>
<dbReference type="AlphaFoldDB" id="A0A928TVP4"/>
<evidence type="ECO:0000256" key="2">
    <source>
        <dbReference type="SAM" id="MobiDB-lite"/>
    </source>
</evidence>
<reference evidence="4" key="1">
    <citation type="submission" date="2020-05" db="EMBL/GenBank/DDBJ databases">
        <title>High-Quality Genomes of Partial-Nitritation/Anammox System by Hierarchical Clustering Based Hybrid Assembly.</title>
        <authorList>
            <person name="Liu L."/>
            <person name="Wang Y."/>
            <person name="Che Y."/>
            <person name="Chen Y."/>
            <person name="Xia Y."/>
            <person name="Luo R."/>
            <person name="Cheng S.H."/>
            <person name="Zheng C."/>
            <person name="Zhang T."/>
        </authorList>
    </citation>
    <scope>NUCLEOTIDE SEQUENCE</scope>
    <source>
        <strain evidence="4">H1_PAT1</strain>
    </source>
</reference>
<feature type="transmembrane region" description="Helical" evidence="3">
    <location>
        <begin position="56"/>
        <end position="75"/>
    </location>
</feature>
<feature type="transmembrane region" description="Helical" evidence="3">
    <location>
        <begin position="459"/>
        <end position="482"/>
    </location>
</feature>
<evidence type="ECO:0000256" key="1">
    <source>
        <dbReference type="PROSITE-ProRule" id="PRU00339"/>
    </source>
</evidence>
<dbReference type="SUPFAM" id="SSF48452">
    <property type="entry name" value="TPR-like"/>
    <property type="match status" value="1"/>
</dbReference>
<feature type="transmembrane region" description="Helical" evidence="3">
    <location>
        <begin position="149"/>
        <end position="174"/>
    </location>
</feature>
<comment type="caution">
    <text evidence="4">The sequence shown here is derived from an EMBL/GenBank/DDBJ whole genome shotgun (WGS) entry which is preliminary data.</text>
</comment>
<dbReference type="Pfam" id="PF13414">
    <property type="entry name" value="TPR_11"/>
    <property type="match status" value="1"/>
</dbReference>
<feature type="repeat" description="TPR" evidence="1">
    <location>
        <begin position="706"/>
        <end position="739"/>
    </location>
</feature>
<feature type="transmembrane region" description="Helical" evidence="3">
    <location>
        <begin position="407"/>
        <end position="425"/>
    </location>
</feature>